<keyword evidence="1" id="KW-1133">Transmembrane helix</keyword>
<feature type="transmembrane region" description="Helical" evidence="1">
    <location>
        <begin position="281"/>
        <end position="305"/>
    </location>
</feature>
<dbReference type="KEGG" id="ptm:GSPATT00030450001"/>
<keyword evidence="1" id="KW-0472">Membrane</keyword>
<feature type="transmembrane region" description="Helical" evidence="1">
    <location>
        <begin position="126"/>
        <end position="146"/>
    </location>
</feature>
<dbReference type="RefSeq" id="XP_001427212.1">
    <property type="nucleotide sequence ID" value="XM_001427175.2"/>
</dbReference>
<dbReference type="OMA" id="AQAKFRY"/>
<accession>A0BMP7</accession>
<feature type="transmembrane region" description="Helical" evidence="1">
    <location>
        <begin position="65"/>
        <end position="84"/>
    </location>
</feature>
<evidence type="ECO:0000313" key="3">
    <source>
        <dbReference type="Proteomes" id="UP000000600"/>
    </source>
</evidence>
<evidence type="ECO:0000313" key="2">
    <source>
        <dbReference type="EMBL" id="CAK59814.1"/>
    </source>
</evidence>
<feature type="transmembrane region" description="Helical" evidence="1">
    <location>
        <begin position="226"/>
        <end position="247"/>
    </location>
</feature>
<gene>
    <name evidence="2" type="ORF">GSPATT00030450001</name>
</gene>
<dbReference type="InParanoid" id="A0BMP7"/>
<protein>
    <recommendedName>
        <fullName evidence="4">Transmembrane protein</fullName>
    </recommendedName>
</protein>
<dbReference type="Proteomes" id="UP000000600">
    <property type="component" value="Unassembled WGS sequence"/>
</dbReference>
<evidence type="ECO:0000256" key="1">
    <source>
        <dbReference type="SAM" id="Phobius"/>
    </source>
</evidence>
<sequence length="358" mass="42308">MSEQQTQKSIYPFYQFCLGGASQNFLKCTNCFILGVIIFILLSILVLQLLRRYQTGTKKLSKKCIILYMIMTNFLILLVESFIISNKYVTQLEPYFRMMVFIFFYHYISLKLSKLSTDRKRAQAKFRYITLFLFVLVLVGLIFVLIELIQDDDIFYECYCKKQLILVKYSKISRIVGGCVTAILVFFSVKLQKKMDDKVQPLYKDLPLLQMKTFQNNETQREDLRILIVMYSASQFLTIFQMIYFIAKEQVNSEQQFPNCTPCQMIPCLKMSVNNTIAFELFLRLCFLTIIIILPYLALISFFWVNSNQLHNDYHRTISNEEDIWINFFKKMGYERSKMALSDITEQQEKSSSLDFSK</sequence>
<keyword evidence="3" id="KW-1185">Reference proteome</keyword>
<dbReference type="EMBL" id="CT868005">
    <property type="protein sequence ID" value="CAK59814.1"/>
    <property type="molecule type" value="Genomic_DNA"/>
</dbReference>
<dbReference type="HOGENOM" id="CLU_774917_0_0_1"/>
<name>A0BMP7_PARTE</name>
<dbReference type="OrthoDB" id="303154at2759"/>
<keyword evidence="1" id="KW-0812">Transmembrane</keyword>
<feature type="transmembrane region" description="Helical" evidence="1">
    <location>
        <begin position="172"/>
        <end position="189"/>
    </location>
</feature>
<reference evidence="2 3" key="1">
    <citation type="journal article" date="2006" name="Nature">
        <title>Global trends of whole-genome duplications revealed by the ciliate Paramecium tetraurelia.</title>
        <authorList>
            <consortium name="Genoscope"/>
            <person name="Aury J.-M."/>
            <person name="Jaillon O."/>
            <person name="Duret L."/>
            <person name="Noel B."/>
            <person name="Jubin C."/>
            <person name="Porcel B.M."/>
            <person name="Segurens B."/>
            <person name="Daubin V."/>
            <person name="Anthouard V."/>
            <person name="Aiach N."/>
            <person name="Arnaiz O."/>
            <person name="Billaut A."/>
            <person name="Beisson J."/>
            <person name="Blanc I."/>
            <person name="Bouhouche K."/>
            <person name="Camara F."/>
            <person name="Duharcourt S."/>
            <person name="Guigo R."/>
            <person name="Gogendeau D."/>
            <person name="Katinka M."/>
            <person name="Keller A.-M."/>
            <person name="Kissmehl R."/>
            <person name="Klotz C."/>
            <person name="Koll F."/>
            <person name="Le Moue A."/>
            <person name="Lepere C."/>
            <person name="Malinsky S."/>
            <person name="Nowacki M."/>
            <person name="Nowak J.K."/>
            <person name="Plattner H."/>
            <person name="Poulain J."/>
            <person name="Ruiz F."/>
            <person name="Serrano V."/>
            <person name="Zagulski M."/>
            <person name="Dessen P."/>
            <person name="Betermier M."/>
            <person name="Weissenbach J."/>
            <person name="Scarpelli C."/>
            <person name="Schachter V."/>
            <person name="Sperling L."/>
            <person name="Meyer E."/>
            <person name="Cohen J."/>
            <person name="Wincker P."/>
        </authorList>
    </citation>
    <scope>NUCLEOTIDE SEQUENCE [LARGE SCALE GENOMIC DNA]</scope>
    <source>
        <strain evidence="2 3">Stock d4-2</strain>
    </source>
</reference>
<dbReference type="AlphaFoldDB" id="A0BMP7"/>
<organism evidence="2 3">
    <name type="scientific">Paramecium tetraurelia</name>
    <dbReference type="NCBI Taxonomy" id="5888"/>
    <lineage>
        <taxon>Eukaryota</taxon>
        <taxon>Sar</taxon>
        <taxon>Alveolata</taxon>
        <taxon>Ciliophora</taxon>
        <taxon>Intramacronucleata</taxon>
        <taxon>Oligohymenophorea</taxon>
        <taxon>Peniculida</taxon>
        <taxon>Parameciidae</taxon>
        <taxon>Paramecium</taxon>
    </lineage>
</organism>
<feature type="transmembrane region" description="Helical" evidence="1">
    <location>
        <begin position="32"/>
        <end position="53"/>
    </location>
</feature>
<dbReference type="GeneID" id="5012988"/>
<evidence type="ECO:0008006" key="4">
    <source>
        <dbReference type="Google" id="ProtNLM"/>
    </source>
</evidence>
<proteinExistence type="predicted"/>
<feature type="transmembrane region" description="Helical" evidence="1">
    <location>
        <begin position="96"/>
        <end position="114"/>
    </location>
</feature>